<evidence type="ECO:0000313" key="2">
    <source>
        <dbReference type="WBParaSite" id="Hba_15223"/>
    </source>
</evidence>
<protein>
    <submittedName>
        <fullName evidence="2">CVNH domain-containing protein</fullName>
    </submittedName>
</protein>
<proteinExistence type="predicted"/>
<dbReference type="WBParaSite" id="Hba_15223">
    <property type="protein sequence ID" value="Hba_15223"/>
    <property type="gene ID" value="Hba_15223"/>
</dbReference>
<sequence length="183" mass="21202">MNYVLSVTLAIRRHLMTDNIFLSEHHAFLCNYTGLSILILQACLAHDATFHNNLSVNIKKDWKLLNIFIGGNDMCEYCRHTTDTGHFFCQDLHIDECRCESDANFTNSFIAKVSYLVFKLNIYTSINKLLVLNMPTRKLILWLYYSCSYRVYTNSDKCSCEEQWGCSRYVTAVADLQTTPRVP</sequence>
<keyword evidence="1" id="KW-1185">Reference proteome</keyword>
<dbReference type="AlphaFoldDB" id="A0A1I7XC08"/>
<dbReference type="Proteomes" id="UP000095283">
    <property type="component" value="Unplaced"/>
</dbReference>
<organism evidence="1 2">
    <name type="scientific">Heterorhabditis bacteriophora</name>
    <name type="common">Entomopathogenic nematode worm</name>
    <dbReference type="NCBI Taxonomy" id="37862"/>
    <lineage>
        <taxon>Eukaryota</taxon>
        <taxon>Metazoa</taxon>
        <taxon>Ecdysozoa</taxon>
        <taxon>Nematoda</taxon>
        <taxon>Chromadorea</taxon>
        <taxon>Rhabditida</taxon>
        <taxon>Rhabditina</taxon>
        <taxon>Rhabditomorpha</taxon>
        <taxon>Strongyloidea</taxon>
        <taxon>Heterorhabditidae</taxon>
        <taxon>Heterorhabditis</taxon>
    </lineage>
</organism>
<evidence type="ECO:0000313" key="1">
    <source>
        <dbReference type="Proteomes" id="UP000095283"/>
    </source>
</evidence>
<name>A0A1I7XC08_HETBA</name>
<reference evidence="2" key="1">
    <citation type="submission" date="2016-11" db="UniProtKB">
        <authorList>
            <consortium name="WormBaseParasite"/>
        </authorList>
    </citation>
    <scope>IDENTIFICATION</scope>
</reference>
<accession>A0A1I7XC08</accession>